<protein>
    <submittedName>
        <fullName evidence="2">Uncharacterized protein</fullName>
    </submittedName>
</protein>
<dbReference type="AlphaFoldDB" id="A0AAE0RVW0"/>
<name>A0AAE0RVW0_9BIVA</name>
<feature type="region of interest" description="Disordered" evidence="1">
    <location>
        <begin position="1"/>
        <end position="26"/>
    </location>
</feature>
<evidence type="ECO:0000313" key="2">
    <source>
        <dbReference type="EMBL" id="KAK3580459.1"/>
    </source>
</evidence>
<comment type="caution">
    <text evidence="2">The sequence shown here is derived from an EMBL/GenBank/DDBJ whole genome shotgun (WGS) entry which is preliminary data.</text>
</comment>
<evidence type="ECO:0000256" key="1">
    <source>
        <dbReference type="SAM" id="MobiDB-lite"/>
    </source>
</evidence>
<feature type="compositionally biased region" description="Basic and acidic residues" evidence="1">
    <location>
        <begin position="8"/>
        <end position="26"/>
    </location>
</feature>
<proteinExistence type="predicted"/>
<accession>A0AAE0RVW0</accession>
<reference evidence="2" key="1">
    <citation type="journal article" date="2021" name="Genome Biol. Evol.">
        <title>A High-Quality Reference Genome for a Parasitic Bivalve with Doubly Uniparental Inheritance (Bivalvia: Unionida).</title>
        <authorList>
            <person name="Smith C.H."/>
        </authorList>
    </citation>
    <scope>NUCLEOTIDE SEQUENCE</scope>
    <source>
        <strain evidence="2">CHS0354</strain>
    </source>
</reference>
<dbReference type="Proteomes" id="UP001195483">
    <property type="component" value="Unassembled WGS sequence"/>
</dbReference>
<dbReference type="EMBL" id="JAEAOA010002071">
    <property type="protein sequence ID" value="KAK3580459.1"/>
    <property type="molecule type" value="Genomic_DNA"/>
</dbReference>
<gene>
    <name evidence="2" type="ORF">CHS0354_035501</name>
</gene>
<keyword evidence="3" id="KW-1185">Reference proteome</keyword>
<reference evidence="2" key="2">
    <citation type="journal article" date="2021" name="Genome Biol. Evol.">
        <title>Developing a high-quality reference genome for a parasitic bivalve with doubly uniparental inheritance (Bivalvia: Unionida).</title>
        <authorList>
            <person name="Smith C.H."/>
        </authorList>
    </citation>
    <scope>NUCLEOTIDE SEQUENCE</scope>
    <source>
        <strain evidence="2">CHS0354</strain>
        <tissue evidence="2">Mantle</tissue>
    </source>
</reference>
<organism evidence="2 3">
    <name type="scientific">Potamilus streckersoni</name>
    <dbReference type="NCBI Taxonomy" id="2493646"/>
    <lineage>
        <taxon>Eukaryota</taxon>
        <taxon>Metazoa</taxon>
        <taxon>Spiralia</taxon>
        <taxon>Lophotrochozoa</taxon>
        <taxon>Mollusca</taxon>
        <taxon>Bivalvia</taxon>
        <taxon>Autobranchia</taxon>
        <taxon>Heteroconchia</taxon>
        <taxon>Palaeoheterodonta</taxon>
        <taxon>Unionida</taxon>
        <taxon>Unionoidea</taxon>
        <taxon>Unionidae</taxon>
        <taxon>Ambleminae</taxon>
        <taxon>Lampsilini</taxon>
        <taxon>Potamilus</taxon>
    </lineage>
</organism>
<reference evidence="2" key="3">
    <citation type="submission" date="2023-05" db="EMBL/GenBank/DDBJ databases">
        <authorList>
            <person name="Smith C.H."/>
        </authorList>
    </citation>
    <scope>NUCLEOTIDE SEQUENCE</scope>
    <source>
        <strain evidence="2">CHS0354</strain>
        <tissue evidence="2">Mantle</tissue>
    </source>
</reference>
<evidence type="ECO:0000313" key="3">
    <source>
        <dbReference type="Proteomes" id="UP001195483"/>
    </source>
</evidence>
<sequence>MASGILKQRFDEKPMPSQRRKEIPHSRRMEIDENVFKMECGLLYVHSVRVSVVAKKLTNLQKDIGRKQRKVAHGGISKHLHKTKEQFVDLLSQCTGDALTIRTLT</sequence>